<protein>
    <submittedName>
        <fullName evidence="2">Cytochrome c oxidase assembly factor 1</fullName>
    </submittedName>
</protein>
<dbReference type="PANTHER" id="PTHR28523">
    <property type="entry name" value="CYTOCHROME C OXIDASE ASSEMBLY FACTOR 1"/>
    <property type="match status" value="1"/>
</dbReference>
<keyword evidence="1" id="KW-1133">Transmembrane helix</keyword>
<keyword evidence="3" id="KW-1185">Reference proteome</keyword>
<feature type="transmembrane region" description="Helical" evidence="1">
    <location>
        <begin position="55"/>
        <end position="74"/>
    </location>
</feature>
<dbReference type="InterPro" id="IPR014807">
    <property type="entry name" value="Coa1"/>
</dbReference>
<dbReference type="Proteomes" id="UP001497600">
    <property type="component" value="Chromosome F"/>
</dbReference>
<dbReference type="Pfam" id="PF08695">
    <property type="entry name" value="Coa1"/>
    <property type="match status" value="1"/>
</dbReference>
<evidence type="ECO:0000313" key="3">
    <source>
        <dbReference type="Proteomes" id="UP001497600"/>
    </source>
</evidence>
<keyword evidence="1" id="KW-0812">Transmembrane</keyword>
<proteinExistence type="predicted"/>
<name>A0ABP0EFG5_9ASCO</name>
<gene>
    <name evidence="2" type="primary">COA1</name>
    <name evidence="2" type="ORF">CAAN4_F10682</name>
</gene>
<dbReference type="InterPro" id="IPR042432">
    <property type="entry name" value="Coa1_fungi"/>
</dbReference>
<keyword evidence="1" id="KW-0472">Membrane</keyword>
<organism evidence="2 3">
    <name type="scientific">[Candida] anglica</name>
    <dbReference type="NCBI Taxonomy" id="148631"/>
    <lineage>
        <taxon>Eukaryota</taxon>
        <taxon>Fungi</taxon>
        <taxon>Dikarya</taxon>
        <taxon>Ascomycota</taxon>
        <taxon>Saccharomycotina</taxon>
        <taxon>Pichiomycetes</taxon>
        <taxon>Debaryomycetaceae</taxon>
        <taxon>Kurtzmaniella</taxon>
    </lineage>
</organism>
<reference evidence="2 3" key="1">
    <citation type="submission" date="2024-01" db="EMBL/GenBank/DDBJ databases">
        <authorList>
            <consortium name="Genoscope - CEA"/>
            <person name="William W."/>
        </authorList>
    </citation>
    <scope>NUCLEOTIDE SEQUENCE [LARGE SCALE GENOMIC DNA]</scope>
    <source>
        <strain evidence="2 3">29B2s-10</strain>
    </source>
</reference>
<evidence type="ECO:0000256" key="1">
    <source>
        <dbReference type="SAM" id="Phobius"/>
    </source>
</evidence>
<evidence type="ECO:0000313" key="2">
    <source>
        <dbReference type="EMBL" id="CAK7913218.1"/>
    </source>
</evidence>
<sequence>MLARGLGRSTNILRTTWTRPVVRSLIRTLSTEAPRVVSIDRELPDPFQKKKQNRYYFVCYGLGVTLSCIFIFNYEKTMSPITNSVMYFLRRSHNASEVLGDDITFASQWPWIWGPLNAVKGDVDIEFDVKGTKGTGTLKLRATRESKQVPFHVHHWTLDVKDGESTRTVDLLKDSSVEFGI</sequence>
<accession>A0ABP0EFG5</accession>
<dbReference type="PANTHER" id="PTHR28523:SF1">
    <property type="entry name" value="CYTOCHROME C OXIDASE ASSEMBLY FACTOR 1"/>
    <property type="match status" value="1"/>
</dbReference>
<dbReference type="EMBL" id="OZ004258">
    <property type="protein sequence ID" value="CAK7913218.1"/>
    <property type="molecule type" value="Genomic_DNA"/>
</dbReference>